<dbReference type="InterPro" id="IPR023705">
    <property type="entry name" value="Nucleoid_occlusion_protein"/>
</dbReference>
<dbReference type="PANTHER" id="PTHR33375">
    <property type="entry name" value="CHROMOSOME-PARTITIONING PROTEIN PARB-RELATED"/>
    <property type="match status" value="1"/>
</dbReference>
<dbReference type="InterPro" id="IPR003115">
    <property type="entry name" value="ParB_N"/>
</dbReference>
<dbReference type="Gene3D" id="3.90.1530.30">
    <property type="match status" value="1"/>
</dbReference>
<accession>A0A9X1V7U9</accession>
<dbReference type="NCBIfam" id="TIGR00180">
    <property type="entry name" value="parB_part"/>
    <property type="match status" value="1"/>
</dbReference>
<gene>
    <name evidence="9" type="primary">noc</name>
    <name evidence="9" type="ORF">MM817_01559</name>
</gene>
<evidence type="ECO:0000313" key="9">
    <source>
        <dbReference type="EMBL" id="MCI0183286.1"/>
    </source>
</evidence>
<dbReference type="RefSeq" id="WP_241713362.1">
    <property type="nucleotide sequence ID" value="NZ_JALBUF010000004.1"/>
</dbReference>
<dbReference type="Proteomes" id="UP001139263">
    <property type="component" value="Unassembled WGS sequence"/>
</dbReference>
<keyword evidence="10" id="KW-1185">Reference proteome</keyword>
<evidence type="ECO:0000256" key="7">
    <source>
        <dbReference type="ARBA" id="ARBA00023306"/>
    </source>
</evidence>
<dbReference type="GO" id="GO:0009295">
    <property type="term" value="C:nucleoid"/>
    <property type="evidence" value="ECO:0007669"/>
    <property type="project" value="UniProtKB-SubCell"/>
</dbReference>
<comment type="similarity">
    <text evidence="2">Belongs to the ParB family.</text>
</comment>
<dbReference type="InterPro" id="IPR004437">
    <property type="entry name" value="ParB/RepB/Spo0J"/>
</dbReference>
<evidence type="ECO:0000256" key="5">
    <source>
        <dbReference type="ARBA" id="ARBA00023125"/>
    </source>
</evidence>
<evidence type="ECO:0000256" key="1">
    <source>
        <dbReference type="ARBA" id="ARBA00004453"/>
    </source>
</evidence>
<dbReference type="AlphaFoldDB" id="A0A9X1V7U9"/>
<dbReference type="PANTHER" id="PTHR33375:SF8">
    <property type="entry name" value="NUCLEOID OCCLUSION PROTEIN"/>
    <property type="match status" value="1"/>
</dbReference>
<dbReference type="Pfam" id="PF17762">
    <property type="entry name" value="HTH_ParB"/>
    <property type="match status" value="1"/>
</dbReference>
<dbReference type="GO" id="GO:0003677">
    <property type="term" value="F:DNA binding"/>
    <property type="evidence" value="ECO:0007669"/>
    <property type="project" value="UniProtKB-KW"/>
</dbReference>
<reference evidence="9" key="1">
    <citation type="submission" date="2022-03" db="EMBL/GenBank/DDBJ databases">
        <title>Draft Genome Sequence of Firmicute Strain S0AB, a Heterotrophic Iron/Sulfur-Oxidizing Extreme Acidophile.</title>
        <authorList>
            <person name="Vergara E."/>
            <person name="Pakostova E."/>
            <person name="Johnson D.B."/>
            <person name="Holmes D.S."/>
        </authorList>
    </citation>
    <scope>NUCLEOTIDE SEQUENCE</scope>
    <source>
        <strain evidence="9">S0AB</strain>
    </source>
</reference>
<feature type="domain" description="ParB-like N-terminal" evidence="8">
    <location>
        <begin position="23"/>
        <end position="112"/>
    </location>
</feature>
<evidence type="ECO:0000259" key="8">
    <source>
        <dbReference type="SMART" id="SM00470"/>
    </source>
</evidence>
<keyword evidence="7" id="KW-0131">Cell cycle</keyword>
<keyword evidence="5" id="KW-0238">DNA-binding</keyword>
<dbReference type="InterPro" id="IPR036086">
    <property type="entry name" value="ParB/Sulfiredoxin_sf"/>
</dbReference>
<dbReference type="CDD" id="cd16393">
    <property type="entry name" value="SPO0J_N"/>
    <property type="match status" value="1"/>
</dbReference>
<name>A0A9X1V7U9_9BACL</name>
<organism evidence="9 10">
    <name type="scientific">Sulfoacidibacillus ferrooxidans</name>
    <dbReference type="NCBI Taxonomy" id="2005001"/>
    <lineage>
        <taxon>Bacteria</taxon>
        <taxon>Bacillati</taxon>
        <taxon>Bacillota</taxon>
        <taxon>Bacilli</taxon>
        <taxon>Bacillales</taxon>
        <taxon>Alicyclobacillaceae</taxon>
        <taxon>Sulfoacidibacillus</taxon>
    </lineage>
</organism>
<dbReference type="SMART" id="SM00470">
    <property type="entry name" value="ParB"/>
    <property type="match status" value="1"/>
</dbReference>
<dbReference type="GO" id="GO:0005694">
    <property type="term" value="C:chromosome"/>
    <property type="evidence" value="ECO:0007669"/>
    <property type="project" value="TreeGrafter"/>
</dbReference>
<dbReference type="GO" id="GO:0000917">
    <property type="term" value="P:division septum assembly"/>
    <property type="evidence" value="ECO:0007669"/>
    <property type="project" value="UniProtKB-KW"/>
</dbReference>
<keyword evidence="6" id="KW-0717">Septation</keyword>
<keyword evidence="4" id="KW-0132">Cell division</keyword>
<dbReference type="InterPro" id="IPR041468">
    <property type="entry name" value="HTH_ParB/Spo0J"/>
</dbReference>
<dbReference type="FunFam" id="1.10.10.2830:FF:000001">
    <property type="entry name" value="Chromosome partitioning protein ParB"/>
    <property type="match status" value="1"/>
</dbReference>
<comment type="subcellular location">
    <subcellularLocation>
        <location evidence="1">Cytoplasm</location>
        <location evidence="1">Nucleoid</location>
    </subcellularLocation>
</comment>
<dbReference type="GO" id="GO:0045881">
    <property type="term" value="P:positive regulation of sporulation resulting in formation of a cellular spore"/>
    <property type="evidence" value="ECO:0007669"/>
    <property type="project" value="TreeGrafter"/>
</dbReference>
<evidence type="ECO:0000256" key="4">
    <source>
        <dbReference type="ARBA" id="ARBA00022618"/>
    </source>
</evidence>
<dbReference type="GO" id="GO:0007059">
    <property type="term" value="P:chromosome segregation"/>
    <property type="evidence" value="ECO:0007669"/>
    <property type="project" value="TreeGrafter"/>
</dbReference>
<dbReference type="InterPro" id="IPR050336">
    <property type="entry name" value="Chromosome_partition/occlusion"/>
</dbReference>
<evidence type="ECO:0000313" key="10">
    <source>
        <dbReference type="Proteomes" id="UP001139263"/>
    </source>
</evidence>
<dbReference type="Pfam" id="PF02195">
    <property type="entry name" value="ParB_N"/>
    <property type="match status" value="1"/>
</dbReference>
<evidence type="ECO:0000256" key="3">
    <source>
        <dbReference type="ARBA" id="ARBA00022490"/>
    </source>
</evidence>
<dbReference type="SUPFAM" id="SSF110849">
    <property type="entry name" value="ParB/Sulfiredoxin"/>
    <property type="match status" value="1"/>
</dbReference>
<evidence type="ECO:0000256" key="6">
    <source>
        <dbReference type="ARBA" id="ARBA00023210"/>
    </source>
</evidence>
<dbReference type="EMBL" id="JALBUF010000004">
    <property type="protein sequence ID" value="MCI0183286.1"/>
    <property type="molecule type" value="Genomic_DNA"/>
</dbReference>
<dbReference type="NCBIfam" id="TIGR04285">
    <property type="entry name" value="nucleoid_noc"/>
    <property type="match status" value="1"/>
</dbReference>
<proteinExistence type="inferred from homology"/>
<sequence>MRERWSRFLGAVERNQGSNSSLQQIPISSVRANRYQPRSVFDEDKLDELGATIRTHGMIQPIVVRPQDGYFELVAGERRWRAAQRVGLDFIPAIVKDLSDSQAASLALIENLQREGLTAIEEAVAYQKLIELHHLTQESLAQRLGKGQSTIANKLRLLHLSEEVQDAVKLRTISERHARALLALPHDMQSSLLNEVIVKDLNVKQTEKRVKECLVQPVVPKKVQRSGVSRDFRIAMNTVRESVKLIQKSGFTVQMVEQEEEDFVEFTIRLPKKKLS</sequence>
<dbReference type="Gene3D" id="1.10.10.2830">
    <property type="match status" value="1"/>
</dbReference>
<protein>
    <submittedName>
        <fullName evidence="9">Nucleoid occlusion protein</fullName>
    </submittedName>
</protein>
<dbReference type="FunFam" id="3.90.1530.30:FF:000001">
    <property type="entry name" value="Chromosome partitioning protein ParB"/>
    <property type="match status" value="1"/>
</dbReference>
<comment type="caution">
    <text evidence="9">The sequence shown here is derived from an EMBL/GenBank/DDBJ whole genome shotgun (WGS) entry which is preliminary data.</text>
</comment>
<keyword evidence="3" id="KW-0963">Cytoplasm</keyword>
<evidence type="ECO:0000256" key="2">
    <source>
        <dbReference type="ARBA" id="ARBA00006295"/>
    </source>
</evidence>